<keyword evidence="3" id="KW-1185">Reference proteome</keyword>
<dbReference type="KEGG" id="acin:CBP34_14040"/>
<evidence type="ECO:0000256" key="1">
    <source>
        <dbReference type="SAM" id="MobiDB-lite"/>
    </source>
</evidence>
<name>A0A240U581_9BURK</name>
<protein>
    <submittedName>
        <fullName evidence="2">Uncharacterized protein</fullName>
    </submittedName>
</protein>
<accession>A0A240U581</accession>
<gene>
    <name evidence="2" type="ORF">CBP34_14040</name>
</gene>
<reference evidence="2 3" key="1">
    <citation type="submission" date="2017-05" db="EMBL/GenBank/DDBJ databases">
        <title>Polyphasic characterization of four soil-derived phenanthrene-degrading Acidovorax strains and proposal of Acidovorax phenanthrenivorans sp. nov.</title>
        <authorList>
            <person name="Singleton D.R."/>
            <person name="Lee J."/>
            <person name="Dickey A.N."/>
            <person name="Stroud A."/>
            <person name="Scholl E.H."/>
            <person name="Wright F.A."/>
            <person name="Aitken M.D."/>
        </authorList>
    </citation>
    <scope>NUCLEOTIDE SEQUENCE [LARGE SCALE GENOMIC DNA]</scope>
    <source>
        <strain evidence="2">NA3</strain>
    </source>
</reference>
<feature type="region of interest" description="Disordered" evidence="1">
    <location>
        <begin position="1"/>
        <end position="29"/>
    </location>
</feature>
<dbReference type="EMBL" id="CP021361">
    <property type="protein sequence ID" value="ART52553.1"/>
    <property type="molecule type" value="Genomic_DNA"/>
</dbReference>
<evidence type="ECO:0000313" key="3">
    <source>
        <dbReference type="Proteomes" id="UP000194432"/>
    </source>
</evidence>
<dbReference type="Proteomes" id="UP000194432">
    <property type="component" value="Chromosome 1"/>
</dbReference>
<feature type="compositionally biased region" description="Low complexity" evidence="1">
    <location>
        <begin position="1"/>
        <end position="14"/>
    </location>
</feature>
<organism evidence="2 3">
    <name type="scientific">Acidovorax carolinensis</name>
    <dbReference type="NCBI Taxonomy" id="553814"/>
    <lineage>
        <taxon>Bacteria</taxon>
        <taxon>Pseudomonadati</taxon>
        <taxon>Pseudomonadota</taxon>
        <taxon>Betaproteobacteria</taxon>
        <taxon>Burkholderiales</taxon>
        <taxon>Comamonadaceae</taxon>
        <taxon>Acidovorax</taxon>
    </lineage>
</organism>
<sequence length="190" mass="19818">MSASAFHSAAGFSAHRPRTADPRPTVANGAGAGVGGNTVAHLLQENCAELRASAGVVIEYLDTQAGTWQFSLDDGQTWRAIRTDLINRPGHMGLALDRDARLRVLCTGASRDGARVVLHAVQRSHGSCNGSYRPYAPDEREEASCSVTLVLGLGAINGVPPAVKVPRPRNKRARALGAATGGEKAAVAMA</sequence>
<dbReference type="RefSeq" id="WP_094098405.1">
    <property type="nucleotide sequence ID" value="NZ_CP021361.1"/>
</dbReference>
<proteinExistence type="predicted"/>
<evidence type="ECO:0000313" key="2">
    <source>
        <dbReference type="EMBL" id="ART52553.1"/>
    </source>
</evidence>
<dbReference type="AlphaFoldDB" id="A0A240U581"/>